<protein>
    <submittedName>
        <fullName evidence="1">Uncharacterized protein</fullName>
    </submittedName>
</protein>
<keyword evidence="2" id="KW-1185">Reference proteome</keyword>
<organism evidence="1 2">
    <name type="scientific">Pontiella agarivorans</name>
    <dbReference type="NCBI Taxonomy" id="3038953"/>
    <lineage>
        <taxon>Bacteria</taxon>
        <taxon>Pseudomonadati</taxon>
        <taxon>Kiritimatiellota</taxon>
        <taxon>Kiritimatiellia</taxon>
        <taxon>Kiritimatiellales</taxon>
        <taxon>Pontiellaceae</taxon>
        <taxon>Pontiella</taxon>
    </lineage>
</organism>
<evidence type="ECO:0000313" key="1">
    <source>
        <dbReference type="EMBL" id="MDZ8119759.1"/>
    </source>
</evidence>
<proteinExistence type="predicted"/>
<dbReference type="EMBL" id="JARVCO010000012">
    <property type="protein sequence ID" value="MDZ8119759.1"/>
    <property type="molecule type" value="Genomic_DNA"/>
</dbReference>
<sequence length="90" mass="9971">MSGMKSAYELAMEHLGGESRELSDEQKAAIADIDAKMKAKVAETEIMFDQQMATEQDPAKAGLIQQTRQQTITKIKADAEAEKEQVRQEA</sequence>
<gene>
    <name evidence="1" type="ORF">P9H32_14110</name>
</gene>
<name>A0ABU5N004_9BACT</name>
<evidence type="ECO:0000313" key="2">
    <source>
        <dbReference type="Proteomes" id="UP001290861"/>
    </source>
</evidence>
<dbReference type="Proteomes" id="UP001290861">
    <property type="component" value="Unassembled WGS sequence"/>
</dbReference>
<dbReference type="RefSeq" id="WP_322609541.1">
    <property type="nucleotide sequence ID" value="NZ_JARVCO010000012.1"/>
</dbReference>
<comment type="caution">
    <text evidence="1">The sequence shown here is derived from an EMBL/GenBank/DDBJ whole genome shotgun (WGS) entry which is preliminary data.</text>
</comment>
<accession>A0ABU5N004</accession>
<reference evidence="1 2" key="1">
    <citation type="journal article" date="2024" name="Appl. Environ. Microbiol.">
        <title>Pontiella agarivorans sp. nov., a novel marine anaerobic bacterium capable of degrading macroalgal polysaccharides and fixing nitrogen.</title>
        <authorList>
            <person name="Liu N."/>
            <person name="Kivenson V."/>
            <person name="Peng X."/>
            <person name="Cui Z."/>
            <person name="Lankiewicz T.S."/>
            <person name="Gosselin K.M."/>
            <person name="English C.J."/>
            <person name="Blair E.M."/>
            <person name="O'Malley M.A."/>
            <person name="Valentine D.L."/>
        </authorList>
    </citation>
    <scope>NUCLEOTIDE SEQUENCE [LARGE SCALE GENOMIC DNA]</scope>
    <source>
        <strain evidence="1 2">NLcol2</strain>
    </source>
</reference>